<feature type="transmembrane region" description="Helical" evidence="1">
    <location>
        <begin position="52"/>
        <end position="74"/>
    </location>
</feature>
<keyword evidence="1" id="KW-0812">Transmembrane</keyword>
<sequence length="163" mass="18004">MASRKILVNISLLTAPAAAIFQAGYGFAFSQNTVPQLYDERPHHSTPIFARIFKAGAYVAVPMSLLSAASSTYLSILCTSPLQRRLYTLAALGAFLPLPYTWGMMMGGSKRLLAISESVEEQNKSEQTLEHRQLFKSWAFHNHVRNLLYTVGGFASLWAGIYG</sequence>
<feature type="transmembrane region" description="Helical" evidence="1">
    <location>
        <begin position="86"/>
        <end position="103"/>
    </location>
</feature>
<keyword evidence="1" id="KW-1133">Transmembrane helix</keyword>
<keyword evidence="4" id="KW-1185">Reference proteome</keyword>
<evidence type="ECO:0000313" key="4">
    <source>
        <dbReference type="Proteomes" id="UP001296104"/>
    </source>
</evidence>
<gene>
    <name evidence="3" type="ORF">LECACI_7A002896</name>
</gene>
<dbReference type="InterPro" id="IPR013901">
    <property type="entry name" value="Anthrone_oxy"/>
</dbReference>
<comment type="caution">
    <text evidence="3">The sequence shown here is derived from an EMBL/GenBank/DDBJ whole genome shotgun (WGS) entry which is preliminary data.</text>
</comment>
<dbReference type="Proteomes" id="UP001296104">
    <property type="component" value="Unassembled WGS sequence"/>
</dbReference>
<keyword evidence="2" id="KW-0732">Signal</keyword>
<evidence type="ECO:0000313" key="3">
    <source>
        <dbReference type="EMBL" id="CAK3928674.1"/>
    </source>
</evidence>
<feature type="signal peptide" evidence="2">
    <location>
        <begin position="1"/>
        <end position="19"/>
    </location>
</feature>
<evidence type="ECO:0000256" key="2">
    <source>
        <dbReference type="SAM" id="SignalP"/>
    </source>
</evidence>
<protein>
    <recommendedName>
        <fullName evidence="5">DUF1772-domain-containing protein</fullName>
    </recommendedName>
</protein>
<accession>A0AAI8YVS2</accession>
<keyword evidence="1" id="KW-0472">Membrane</keyword>
<dbReference type="AlphaFoldDB" id="A0AAI8YVS2"/>
<feature type="chain" id="PRO_5042571802" description="DUF1772-domain-containing protein" evidence="2">
    <location>
        <begin position="20"/>
        <end position="163"/>
    </location>
</feature>
<dbReference type="Pfam" id="PF08592">
    <property type="entry name" value="Anthrone_oxy"/>
    <property type="match status" value="1"/>
</dbReference>
<dbReference type="EMBL" id="CAVMBE010000013">
    <property type="protein sequence ID" value="CAK3928674.1"/>
    <property type="molecule type" value="Genomic_DNA"/>
</dbReference>
<evidence type="ECO:0008006" key="5">
    <source>
        <dbReference type="Google" id="ProtNLM"/>
    </source>
</evidence>
<organism evidence="3 4">
    <name type="scientific">Lecanosticta acicola</name>
    <dbReference type="NCBI Taxonomy" id="111012"/>
    <lineage>
        <taxon>Eukaryota</taxon>
        <taxon>Fungi</taxon>
        <taxon>Dikarya</taxon>
        <taxon>Ascomycota</taxon>
        <taxon>Pezizomycotina</taxon>
        <taxon>Dothideomycetes</taxon>
        <taxon>Dothideomycetidae</taxon>
        <taxon>Mycosphaerellales</taxon>
        <taxon>Mycosphaerellaceae</taxon>
        <taxon>Lecanosticta</taxon>
    </lineage>
</organism>
<evidence type="ECO:0000256" key="1">
    <source>
        <dbReference type="SAM" id="Phobius"/>
    </source>
</evidence>
<proteinExistence type="predicted"/>
<reference evidence="3" key="1">
    <citation type="submission" date="2023-11" db="EMBL/GenBank/DDBJ databases">
        <authorList>
            <person name="Alioto T."/>
            <person name="Alioto T."/>
            <person name="Gomez Garrido J."/>
        </authorList>
    </citation>
    <scope>NUCLEOTIDE SEQUENCE</scope>
</reference>
<name>A0AAI8YVS2_9PEZI</name>